<evidence type="ECO:0000313" key="1">
    <source>
        <dbReference type="EMBL" id="QEC79075.1"/>
    </source>
</evidence>
<dbReference type="AlphaFoldDB" id="A0A5B8W7X5"/>
<dbReference type="EMBL" id="CP042437">
    <property type="protein sequence ID" value="QEC79075.1"/>
    <property type="molecule type" value="Genomic_DNA"/>
</dbReference>
<keyword evidence="2" id="KW-1185">Reference proteome</keyword>
<gene>
    <name evidence="1" type="ORF">FSB76_25135</name>
</gene>
<accession>A0A5B8W7X5</accession>
<protein>
    <submittedName>
        <fullName evidence="1">Uncharacterized protein</fullName>
    </submittedName>
</protein>
<dbReference type="Proteomes" id="UP000321362">
    <property type="component" value="Chromosome"/>
</dbReference>
<sequence length="65" mass="7357">MHIAYSALNQPNTPTLLSQKFTVDGNNDLPEPLLRYQAYLAACQKLSKEITAIQKHSPGWMPVFR</sequence>
<organism evidence="1 2">
    <name type="scientific">Mucilaginibacter ginsenosidivorax</name>
    <dbReference type="NCBI Taxonomy" id="862126"/>
    <lineage>
        <taxon>Bacteria</taxon>
        <taxon>Pseudomonadati</taxon>
        <taxon>Bacteroidota</taxon>
        <taxon>Sphingobacteriia</taxon>
        <taxon>Sphingobacteriales</taxon>
        <taxon>Sphingobacteriaceae</taxon>
        <taxon>Mucilaginibacter</taxon>
    </lineage>
</organism>
<evidence type="ECO:0000313" key="2">
    <source>
        <dbReference type="Proteomes" id="UP000321362"/>
    </source>
</evidence>
<proteinExistence type="predicted"/>
<name>A0A5B8W7X5_9SPHI</name>
<dbReference type="KEGG" id="mgk:FSB76_25135"/>
<dbReference type="OrthoDB" id="800062at2"/>
<reference evidence="1 2" key="1">
    <citation type="journal article" date="2013" name="J. Microbiol.">
        <title>Mucilaginibacter ginsenosidivorax sp. nov., with ginsenoside converting activity isolated from sediment.</title>
        <authorList>
            <person name="Kim J.K."/>
            <person name="Choi T.E."/>
            <person name="Liu Q.M."/>
            <person name="Park H.Y."/>
            <person name="Yi T.H."/>
            <person name="Yoon M.H."/>
            <person name="Kim S.C."/>
            <person name="Im W.T."/>
        </authorList>
    </citation>
    <scope>NUCLEOTIDE SEQUENCE [LARGE SCALE GENOMIC DNA]</scope>
    <source>
        <strain evidence="1 2">KHI28</strain>
    </source>
</reference>
<dbReference type="RefSeq" id="WP_147058320.1">
    <property type="nucleotide sequence ID" value="NZ_CP042437.1"/>
</dbReference>